<dbReference type="RefSeq" id="WP_066403212.1">
    <property type="nucleotide sequence ID" value="NZ_CP011390.1"/>
</dbReference>
<evidence type="ECO:0008006" key="4">
    <source>
        <dbReference type="Google" id="ProtNLM"/>
    </source>
</evidence>
<feature type="chain" id="PRO_5008001130" description="DUF4468 domain-containing protein" evidence="1">
    <location>
        <begin position="23"/>
        <end position="159"/>
    </location>
</feature>
<keyword evidence="3" id="KW-1185">Reference proteome</keyword>
<proteinExistence type="predicted"/>
<protein>
    <recommendedName>
        <fullName evidence="4">DUF4468 domain-containing protein</fullName>
    </recommendedName>
</protein>
<accession>A0A172TTQ2</accession>
<dbReference type="EMBL" id="CP011390">
    <property type="protein sequence ID" value="ANE50410.1"/>
    <property type="molecule type" value="Genomic_DNA"/>
</dbReference>
<evidence type="ECO:0000313" key="2">
    <source>
        <dbReference type="EMBL" id="ANE50410.1"/>
    </source>
</evidence>
<keyword evidence="1" id="KW-0732">Signal</keyword>
<evidence type="ECO:0000313" key="3">
    <source>
        <dbReference type="Proteomes" id="UP000077177"/>
    </source>
</evidence>
<dbReference type="Proteomes" id="UP000077177">
    <property type="component" value="Chromosome"/>
</dbReference>
<feature type="signal peptide" evidence="1">
    <location>
        <begin position="1"/>
        <end position="22"/>
    </location>
</feature>
<reference evidence="3" key="1">
    <citation type="submission" date="2015-01" db="EMBL/GenBank/DDBJ databases">
        <title>Flavisolibacter sp./LCS9/ whole genome sequencing.</title>
        <authorList>
            <person name="Kim M.K."/>
            <person name="Srinivasan S."/>
            <person name="Lee J.-J."/>
        </authorList>
    </citation>
    <scope>NUCLEOTIDE SEQUENCE [LARGE SCALE GENOMIC DNA]</scope>
    <source>
        <strain evidence="3">LCS9</strain>
    </source>
</reference>
<name>A0A172TTQ2_9BACT</name>
<dbReference type="AlphaFoldDB" id="A0A172TTQ2"/>
<evidence type="ECO:0000256" key="1">
    <source>
        <dbReference type="SAM" id="SignalP"/>
    </source>
</evidence>
<sequence>MQKIKKLIGCLILFVAHNAANGQRNITESTIDSIVAIIDTSIPKLALTTNPPKEGYLLSRAEYYIDSQGSLCKVVFMYGSHPGRVNGHLIYRSTYFYYNDEPLKAVATTINFKDTTLRSTYYFNQQAASIKSNRSSSSQIQTAKSFLRTYHFTISPKGY</sequence>
<reference evidence="2 3" key="2">
    <citation type="journal article" date="2016" name="Int. J. Syst. Evol. Microbiol.">
        <title>Flavisolibacter tropicus sp. nov., isolated from tropical soil.</title>
        <authorList>
            <person name="Lee J.J."/>
            <person name="Kang M.S."/>
            <person name="Kim G.S."/>
            <person name="Lee C.S."/>
            <person name="Lim S."/>
            <person name="Lee J."/>
            <person name="Roh S.H."/>
            <person name="Kang H."/>
            <person name="Ha J.M."/>
            <person name="Bae S."/>
            <person name="Jung H.Y."/>
            <person name="Kim M.K."/>
        </authorList>
    </citation>
    <scope>NUCLEOTIDE SEQUENCE [LARGE SCALE GENOMIC DNA]</scope>
    <source>
        <strain evidence="2 3">LCS9</strain>
    </source>
</reference>
<organism evidence="2 3">
    <name type="scientific">Flavisolibacter tropicus</name>
    <dbReference type="NCBI Taxonomy" id="1492898"/>
    <lineage>
        <taxon>Bacteria</taxon>
        <taxon>Pseudomonadati</taxon>
        <taxon>Bacteroidota</taxon>
        <taxon>Chitinophagia</taxon>
        <taxon>Chitinophagales</taxon>
        <taxon>Chitinophagaceae</taxon>
        <taxon>Flavisolibacter</taxon>
    </lineage>
</organism>
<dbReference type="KEGG" id="fla:SY85_07790"/>
<gene>
    <name evidence="2" type="ORF">SY85_07790</name>
</gene>